<dbReference type="SUPFAM" id="SSF47203">
    <property type="entry name" value="Acyl-CoA dehydrogenase C-terminal domain-like"/>
    <property type="match status" value="1"/>
</dbReference>
<sequence>MAPSRDHELFGNLAPFAEPAWCNDLASPYYNESHRRVRDYVRQYLSEHVVPYAEEWEENGHVPDEARKHYARSGLAFQGIPREYSGAVGLPAGISHEDWDIFHSLVVSHEVSRIGYAGVTVGLSGGTSIGIPPIIVHGTEKQKRDWLPGIFTGEISFCLGATEPTGGSDLANLKTTARRTEDGQAYIVNGHKKWITGAIRATYMTTAVRTGGPGIAGVSMLVIPLDSPGVTRRRIKNSGWNAADSTWVTLENVRVPADHLIGRENEGFQYLMINFNRERFTMAAGMNTQARICLEDAWAYAMDRKTFGKPLFSHQVIRHKLATLARYIESHWAWIEQIAYHCKVNGGEMGPEVASRIALAKVHGGRLLELASREAQQIFGGLGYQRGGLGGRVEQISRDVRVNIVGGGSEEIITDLAVRQEMAIALKRGAKL</sequence>
<proteinExistence type="inferred from homology"/>
<reference evidence="10" key="1">
    <citation type="submission" date="2021-10" db="EMBL/GenBank/DDBJ databases">
        <authorList>
            <person name="Piombo E."/>
        </authorList>
    </citation>
    <scope>NUCLEOTIDE SEQUENCE</scope>
</reference>
<evidence type="ECO:0000313" key="11">
    <source>
        <dbReference type="Proteomes" id="UP000696573"/>
    </source>
</evidence>
<dbReference type="AlphaFoldDB" id="A0A9N9VVY2"/>
<dbReference type="InterPro" id="IPR009075">
    <property type="entry name" value="AcylCo_DH/oxidase_C"/>
</dbReference>
<dbReference type="InterPro" id="IPR046373">
    <property type="entry name" value="Acyl-CoA_Oxase/DH_mid-dom_sf"/>
</dbReference>
<dbReference type="SUPFAM" id="SSF56645">
    <property type="entry name" value="Acyl-CoA dehydrogenase NM domain-like"/>
    <property type="match status" value="1"/>
</dbReference>
<dbReference type="Pfam" id="PF02770">
    <property type="entry name" value="Acyl-CoA_dh_M"/>
    <property type="match status" value="1"/>
</dbReference>
<dbReference type="InterPro" id="IPR009100">
    <property type="entry name" value="AcylCoA_DH/oxidase_NM_dom_sf"/>
</dbReference>
<dbReference type="Gene3D" id="1.20.140.10">
    <property type="entry name" value="Butyryl-CoA Dehydrogenase, subunit A, domain 3"/>
    <property type="match status" value="1"/>
</dbReference>
<name>A0A9N9VVY2_9HYPO</name>
<feature type="domain" description="Acyl-CoA dehydrogenase/oxidase C-terminal" evidence="7">
    <location>
        <begin position="265"/>
        <end position="419"/>
    </location>
</feature>
<evidence type="ECO:0000259" key="9">
    <source>
        <dbReference type="Pfam" id="PF02771"/>
    </source>
</evidence>
<dbReference type="InterPro" id="IPR050741">
    <property type="entry name" value="Acyl-CoA_dehydrogenase"/>
</dbReference>
<protein>
    <recommendedName>
        <fullName evidence="12">Acyl-CoA dehydrogenase</fullName>
    </recommendedName>
</protein>
<keyword evidence="11" id="KW-1185">Reference proteome</keyword>
<evidence type="ECO:0000259" key="8">
    <source>
        <dbReference type="Pfam" id="PF02770"/>
    </source>
</evidence>
<comment type="cofactor">
    <cofactor evidence="1 6">
        <name>FAD</name>
        <dbReference type="ChEBI" id="CHEBI:57692"/>
    </cofactor>
</comment>
<keyword evidence="5 6" id="KW-0560">Oxidoreductase</keyword>
<keyword evidence="4 6" id="KW-0274">FAD</keyword>
<evidence type="ECO:0000256" key="4">
    <source>
        <dbReference type="ARBA" id="ARBA00022827"/>
    </source>
</evidence>
<dbReference type="Gene3D" id="1.10.540.10">
    <property type="entry name" value="Acyl-CoA dehydrogenase/oxidase, N-terminal domain"/>
    <property type="match status" value="1"/>
</dbReference>
<keyword evidence="3 6" id="KW-0285">Flavoprotein</keyword>
<dbReference type="Gene3D" id="2.40.110.10">
    <property type="entry name" value="Butyryl-CoA Dehydrogenase, subunit A, domain 2"/>
    <property type="match status" value="1"/>
</dbReference>
<evidence type="ECO:0000256" key="5">
    <source>
        <dbReference type="ARBA" id="ARBA00023002"/>
    </source>
</evidence>
<dbReference type="InterPro" id="IPR013786">
    <property type="entry name" value="AcylCoA_DH/ox_N"/>
</dbReference>
<accession>A0A9N9VVY2</accession>
<dbReference type="PANTHER" id="PTHR48083">
    <property type="entry name" value="MEDIUM-CHAIN SPECIFIC ACYL-COA DEHYDROGENASE, MITOCHONDRIAL-RELATED"/>
    <property type="match status" value="1"/>
</dbReference>
<dbReference type="EMBL" id="CABFNQ020000740">
    <property type="protein sequence ID" value="CAH0030094.1"/>
    <property type="molecule type" value="Genomic_DNA"/>
</dbReference>
<dbReference type="InterPro" id="IPR036250">
    <property type="entry name" value="AcylCo_DH-like_C"/>
</dbReference>
<dbReference type="InterPro" id="IPR037069">
    <property type="entry name" value="AcylCoA_DH/ox_N_sf"/>
</dbReference>
<feature type="domain" description="Acyl-CoA dehydrogenase/oxidase N-terminal" evidence="9">
    <location>
        <begin position="32"/>
        <end position="154"/>
    </location>
</feature>
<feature type="domain" description="Acyl-CoA oxidase/dehydrogenase middle" evidence="8">
    <location>
        <begin position="158"/>
        <end position="253"/>
    </location>
</feature>
<dbReference type="GO" id="GO:0050660">
    <property type="term" value="F:flavin adenine dinucleotide binding"/>
    <property type="evidence" value="ECO:0007669"/>
    <property type="project" value="InterPro"/>
</dbReference>
<dbReference type="PANTHER" id="PTHR48083:SF28">
    <property type="entry name" value="ACYL-COA DEHYDROGENASE FAMILY PROTEIN (AFU_ORTHOLOGUE AFUA_6G10880)-RELATED"/>
    <property type="match status" value="1"/>
</dbReference>
<organism evidence="10 11">
    <name type="scientific">Clonostachys rhizophaga</name>
    <dbReference type="NCBI Taxonomy" id="160324"/>
    <lineage>
        <taxon>Eukaryota</taxon>
        <taxon>Fungi</taxon>
        <taxon>Dikarya</taxon>
        <taxon>Ascomycota</taxon>
        <taxon>Pezizomycotina</taxon>
        <taxon>Sordariomycetes</taxon>
        <taxon>Hypocreomycetidae</taxon>
        <taxon>Hypocreales</taxon>
        <taxon>Bionectriaceae</taxon>
        <taxon>Clonostachys</taxon>
    </lineage>
</organism>
<evidence type="ECO:0000256" key="3">
    <source>
        <dbReference type="ARBA" id="ARBA00022630"/>
    </source>
</evidence>
<dbReference type="OrthoDB" id="10254877at2759"/>
<dbReference type="Pfam" id="PF00441">
    <property type="entry name" value="Acyl-CoA_dh_1"/>
    <property type="match status" value="1"/>
</dbReference>
<comment type="similarity">
    <text evidence="2 6">Belongs to the acyl-CoA dehydrogenase family.</text>
</comment>
<evidence type="ECO:0000313" key="10">
    <source>
        <dbReference type="EMBL" id="CAH0030094.1"/>
    </source>
</evidence>
<evidence type="ECO:0000259" key="7">
    <source>
        <dbReference type="Pfam" id="PF00441"/>
    </source>
</evidence>
<dbReference type="InterPro" id="IPR006091">
    <property type="entry name" value="Acyl-CoA_Oxase/DH_mid-dom"/>
</dbReference>
<dbReference type="GO" id="GO:0033539">
    <property type="term" value="P:fatty acid beta-oxidation using acyl-CoA dehydrogenase"/>
    <property type="evidence" value="ECO:0007669"/>
    <property type="project" value="TreeGrafter"/>
</dbReference>
<dbReference type="Pfam" id="PF02771">
    <property type="entry name" value="Acyl-CoA_dh_N"/>
    <property type="match status" value="1"/>
</dbReference>
<dbReference type="Proteomes" id="UP000696573">
    <property type="component" value="Unassembled WGS sequence"/>
</dbReference>
<dbReference type="GO" id="GO:0003995">
    <property type="term" value="F:acyl-CoA dehydrogenase activity"/>
    <property type="evidence" value="ECO:0007669"/>
    <property type="project" value="TreeGrafter"/>
</dbReference>
<evidence type="ECO:0000256" key="1">
    <source>
        <dbReference type="ARBA" id="ARBA00001974"/>
    </source>
</evidence>
<evidence type="ECO:0008006" key="12">
    <source>
        <dbReference type="Google" id="ProtNLM"/>
    </source>
</evidence>
<evidence type="ECO:0000256" key="2">
    <source>
        <dbReference type="ARBA" id="ARBA00009347"/>
    </source>
</evidence>
<evidence type="ECO:0000256" key="6">
    <source>
        <dbReference type="RuleBase" id="RU362125"/>
    </source>
</evidence>
<comment type="caution">
    <text evidence="10">The sequence shown here is derived from an EMBL/GenBank/DDBJ whole genome shotgun (WGS) entry which is preliminary data.</text>
</comment>
<dbReference type="GO" id="GO:0005737">
    <property type="term" value="C:cytoplasm"/>
    <property type="evidence" value="ECO:0007669"/>
    <property type="project" value="TreeGrafter"/>
</dbReference>
<gene>
    <name evidence="10" type="ORF">CRHIZ90672A_00003319</name>
</gene>